<dbReference type="PROSITE" id="PS50908">
    <property type="entry name" value="RWD"/>
    <property type="match status" value="1"/>
</dbReference>
<evidence type="ECO:0000256" key="12">
    <source>
        <dbReference type="PROSITE-ProRule" id="PRU10141"/>
    </source>
</evidence>
<keyword evidence="3" id="KW-0808">Transferase</keyword>
<dbReference type="Gene3D" id="3.40.50.800">
    <property type="entry name" value="Anticodon-binding domain"/>
    <property type="match status" value="1"/>
</dbReference>
<dbReference type="SUPFAM" id="SSF55681">
    <property type="entry name" value="Class II aaRS and biotin synthetases"/>
    <property type="match status" value="1"/>
</dbReference>
<keyword evidence="5" id="KW-0418">Kinase</keyword>
<evidence type="ECO:0000256" key="6">
    <source>
        <dbReference type="ARBA" id="ARBA00022840"/>
    </source>
</evidence>
<dbReference type="Gene3D" id="3.10.110.10">
    <property type="entry name" value="Ubiquitin Conjugating Enzyme"/>
    <property type="match status" value="1"/>
</dbReference>
<feature type="coiled-coil region" evidence="13">
    <location>
        <begin position="220"/>
        <end position="251"/>
    </location>
</feature>
<dbReference type="EC" id="2.7.11.1" evidence="1"/>
<feature type="domain" description="Protein kinase" evidence="15">
    <location>
        <begin position="571"/>
        <end position="889"/>
    </location>
</feature>
<dbReference type="GO" id="GO:0005634">
    <property type="term" value="C:nucleus"/>
    <property type="evidence" value="ECO:0007669"/>
    <property type="project" value="TreeGrafter"/>
</dbReference>
<evidence type="ECO:0000313" key="17">
    <source>
        <dbReference type="EMBL" id="KAG2385500.1"/>
    </source>
</evidence>
<keyword evidence="13" id="KW-0175">Coiled coil</keyword>
<feature type="compositionally biased region" description="Basic residues" evidence="14">
    <location>
        <begin position="402"/>
        <end position="412"/>
    </location>
</feature>
<dbReference type="Gene3D" id="1.10.510.10">
    <property type="entry name" value="Transferase(Phosphotransferase) domain 1"/>
    <property type="match status" value="1"/>
</dbReference>
<name>A0AA88GRF6_NAELO</name>
<feature type="binding site" evidence="11">
    <location>
        <position position="600"/>
    </location>
    <ligand>
        <name>ATP</name>
        <dbReference type="ChEBI" id="CHEBI:30616"/>
    </ligand>
</feature>
<dbReference type="SUPFAM" id="SSF54495">
    <property type="entry name" value="UBC-like"/>
    <property type="match status" value="1"/>
</dbReference>
<organism evidence="17 18">
    <name type="scientific">Naegleria lovaniensis</name>
    <name type="common">Amoeba</name>
    <dbReference type="NCBI Taxonomy" id="51637"/>
    <lineage>
        <taxon>Eukaryota</taxon>
        <taxon>Discoba</taxon>
        <taxon>Heterolobosea</taxon>
        <taxon>Tetramitia</taxon>
        <taxon>Eutetramitia</taxon>
        <taxon>Vahlkampfiidae</taxon>
        <taxon>Naegleria</taxon>
    </lineage>
</organism>
<dbReference type="InterPro" id="IPR006575">
    <property type="entry name" value="RWD_dom"/>
</dbReference>
<dbReference type="Pfam" id="PF12745">
    <property type="entry name" value="HGTP_anticodon2"/>
    <property type="match status" value="1"/>
</dbReference>
<dbReference type="InterPro" id="IPR000719">
    <property type="entry name" value="Prot_kinase_dom"/>
</dbReference>
<dbReference type="Pfam" id="PF05773">
    <property type="entry name" value="RWD"/>
    <property type="match status" value="1"/>
</dbReference>
<dbReference type="SMART" id="SM00220">
    <property type="entry name" value="S_TKc"/>
    <property type="match status" value="1"/>
</dbReference>
<dbReference type="SUPFAM" id="SSF56112">
    <property type="entry name" value="Protein kinase-like (PK-like)"/>
    <property type="match status" value="1"/>
</dbReference>
<dbReference type="InterPro" id="IPR045864">
    <property type="entry name" value="aa-tRNA-synth_II/BPL/LPL"/>
</dbReference>
<evidence type="ECO:0000256" key="10">
    <source>
        <dbReference type="PIRSR" id="PIRSR000660-1"/>
    </source>
</evidence>
<feature type="binding site" evidence="12">
    <location>
        <position position="601"/>
    </location>
    <ligand>
        <name>ATP</name>
        <dbReference type="ChEBI" id="CHEBI:30616"/>
    </ligand>
</feature>
<dbReference type="RefSeq" id="XP_044549493.1">
    <property type="nucleotide sequence ID" value="XM_044692830.1"/>
</dbReference>
<comment type="catalytic activity">
    <reaction evidence="9">
        <text>L-seryl-[protein] + ATP = O-phospho-L-seryl-[protein] + ADP + H(+)</text>
        <dbReference type="Rhea" id="RHEA:17989"/>
        <dbReference type="Rhea" id="RHEA-COMP:9863"/>
        <dbReference type="Rhea" id="RHEA-COMP:11604"/>
        <dbReference type="ChEBI" id="CHEBI:15378"/>
        <dbReference type="ChEBI" id="CHEBI:29999"/>
        <dbReference type="ChEBI" id="CHEBI:30616"/>
        <dbReference type="ChEBI" id="CHEBI:83421"/>
        <dbReference type="ChEBI" id="CHEBI:456216"/>
        <dbReference type="EC" id="2.7.11.1"/>
    </reaction>
</comment>
<feature type="region of interest" description="Disordered" evidence="14">
    <location>
        <begin position="1357"/>
        <end position="1381"/>
    </location>
</feature>
<gene>
    <name evidence="17" type="ORF">C9374_003315</name>
</gene>
<comment type="catalytic activity">
    <reaction evidence="8">
        <text>L-threonyl-[protein] + ATP = O-phospho-L-threonyl-[protein] + ADP + H(+)</text>
        <dbReference type="Rhea" id="RHEA:46608"/>
        <dbReference type="Rhea" id="RHEA-COMP:11060"/>
        <dbReference type="Rhea" id="RHEA-COMP:11605"/>
        <dbReference type="ChEBI" id="CHEBI:15378"/>
        <dbReference type="ChEBI" id="CHEBI:30013"/>
        <dbReference type="ChEBI" id="CHEBI:30616"/>
        <dbReference type="ChEBI" id="CHEBI:61977"/>
        <dbReference type="ChEBI" id="CHEBI:456216"/>
        <dbReference type="EC" id="2.7.11.1"/>
    </reaction>
</comment>
<accession>A0AA88GRF6</accession>
<feature type="compositionally biased region" description="Polar residues" evidence="14">
    <location>
        <begin position="10"/>
        <end position="26"/>
    </location>
</feature>
<keyword evidence="6 11" id="KW-0067">ATP-binding</keyword>
<dbReference type="InterPro" id="IPR036621">
    <property type="entry name" value="Anticodon-bd_dom_sf"/>
</dbReference>
<dbReference type="Pfam" id="PF00069">
    <property type="entry name" value="Pkinase"/>
    <property type="match status" value="2"/>
</dbReference>
<dbReference type="PROSITE" id="PS00108">
    <property type="entry name" value="PROTEIN_KINASE_ST"/>
    <property type="match status" value="1"/>
</dbReference>
<dbReference type="GeneID" id="68095770"/>
<dbReference type="PROSITE" id="PS00107">
    <property type="entry name" value="PROTEIN_KINASE_ATP"/>
    <property type="match status" value="1"/>
</dbReference>
<feature type="compositionally biased region" description="Low complexity" evidence="14">
    <location>
        <begin position="1364"/>
        <end position="1373"/>
    </location>
</feature>
<keyword evidence="18" id="KW-1185">Reference proteome</keyword>
<evidence type="ECO:0000313" key="18">
    <source>
        <dbReference type="Proteomes" id="UP000816034"/>
    </source>
</evidence>
<keyword evidence="2" id="KW-0723">Serine/threonine-protein kinase</keyword>
<feature type="compositionally biased region" description="Low complexity" evidence="14">
    <location>
        <begin position="427"/>
        <end position="439"/>
    </location>
</feature>
<dbReference type="GO" id="GO:0000077">
    <property type="term" value="P:DNA damage checkpoint signaling"/>
    <property type="evidence" value="ECO:0007669"/>
    <property type="project" value="InterPro"/>
</dbReference>
<dbReference type="PANTHER" id="PTHR11042">
    <property type="entry name" value="EUKARYOTIC TRANSLATION INITIATION FACTOR 2-ALPHA KINASE EIF2-ALPHA KINASE -RELATED"/>
    <property type="match status" value="1"/>
</dbReference>
<evidence type="ECO:0000256" key="4">
    <source>
        <dbReference type="ARBA" id="ARBA00022741"/>
    </source>
</evidence>
<evidence type="ECO:0000256" key="3">
    <source>
        <dbReference type="ARBA" id="ARBA00022679"/>
    </source>
</evidence>
<dbReference type="InterPro" id="IPR024435">
    <property type="entry name" value="HisRS-related_dom"/>
</dbReference>
<dbReference type="InterPro" id="IPR041715">
    <property type="entry name" value="HisRS-like_core"/>
</dbReference>
<dbReference type="Gene3D" id="3.30.200.20">
    <property type="entry name" value="Phosphorylase Kinase, domain 1"/>
    <property type="match status" value="1"/>
</dbReference>
<evidence type="ECO:0000256" key="11">
    <source>
        <dbReference type="PIRSR" id="PIRSR000660-2"/>
    </source>
</evidence>
<feature type="compositionally biased region" description="Acidic residues" evidence="14">
    <location>
        <begin position="334"/>
        <end position="354"/>
    </location>
</feature>
<dbReference type="InterPro" id="IPR011009">
    <property type="entry name" value="Kinase-like_dom_sf"/>
</dbReference>
<comment type="caution">
    <text evidence="17">The sequence shown here is derived from an EMBL/GenBank/DDBJ whole genome shotgun (WGS) entry which is preliminary data.</text>
</comment>
<evidence type="ECO:0000256" key="8">
    <source>
        <dbReference type="ARBA" id="ARBA00047899"/>
    </source>
</evidence>
<feature type="compositionally biased region" description="Acidic residues" evidence="14">
    <location>
        <begin position="369"/>
        <end position="398"/>
    </location>
</feature>
<sequence length="1485" mass="170952">MPNKHKKKTLPSSMTDTTSTSNIHTQHQPEDVGASASSRNIHEELRNELFSEAIVYPDSLSFYYVNDPNVKQQPVISYKEALQKPSETKTIKKPLLEEFTIDDPMKIDCTRKIMIIFSFKTKEHNMMMSSDSLSVEEDDNNKENSNQPLIAEASITLKIILPIGYPILPPEVTIENASGMSKESIKNLYDNITSKCNEGKGFQLLHEIITTCTDGVKEYVERLEQDYYNEKRRAIEEKEKRQQLNKQKEQEIIDMGVKRKQMIKEQKTRKQEHKLKLMMDESPTPISKVTEEIFEYQKSMHGQSTSSPVSKFNSNTQEEEDEEDKDAYLHYSEGEEDDESHTEEEEDEEDEEEEQPKHRNFFKRAVLVDSDEEEEESDASEEESEEEELVLDEDEEEDDSKKKKKLQQKPSHKSSPISIREEKESSDSSQSGASPGVVSSSPAKNFFSYYLDAKKQKEETTLDELTEDHQKRTQMLLVHLIKIFCNRLSKDQKHAFTELTEQLMKIGVLSPSMEKYISNFTEFKEQFRNLFNEQIKTASESAVEPFSFFWREPSDQVDSSSSSLSRYKTDFEELERLGEGGFGMVTKVKNQLDQRIYAIKKIKFQSRDEKEEKTILREVNLLSRLNHSYIVRYFNAWREENNETLENEILESNSDETEYYNFDSVSEMTEPKTKTEFKSTNAFTKNVPTRILYIQMEYCQETLREVIDKTLLSRDEAWRYLRQTVEALNYLHKNDIIHRDLKPSNLFISVDRTIKVGDFGLSVAVRGKSHYYRHHRGQSEFSLSQSNSSELSTGVGTALYSAPEIFTSPHYSSKVDIYSLGIIFFEMLHPRFSTGSERLVVISKLRETGKVPPTFPAVYEKEKEIIEWMLHEDPEKRPTAEQLLGSEYMPISTTEEKLSILFNRKEKDLSISNEFNLAKVYNREKAILTLQSIFHLHAAVQFDVEIYFPNSDQLDGMVQEKDSYPVMFKSGKLMNIAKDGAVTLARYLARLPNDREIKFLKRYSFQNVVKQSDKSGFTMNQVCSVDIVGSRFGLITDAEIIKMLTRIAKVFVPKHGRWVLRINHTGVIYSILDYCGVPKREYEELCKFVSKRKKCNYAWNQPVPEGKPILKDLFRLRGAVDATRQKLANIFTNIGAREALNDISTVLNNFSIWGIDKSNVKIEFDTSLTNDYQRYSGLIFQFGIQKGDDYIAIMNGGRYDKMVTHFTLFDKTPQYVVGANIKLEKLFRHTLLVDTKQNTEPNEEDEPLIPHFDSGVPQVLVYSENKGIKEERMRVADMLWEAGIKADLTYDDNTDYEYVKTYCKQHKVKYIVVTKSNLISKNLVRIRLSANQDSETGIKKAKVYEIDKKTLVSYITSEGKQKKPTTPSASSSTIPPPGSSLDTIPENHVIFLQPKNKAKHQSTATIAIKKCTQQAKSLLEESVILISLTLTSQDVKKIATGTHRPPSGGSLGSEADVLAKYIKDHDTNIFIYTSKDDKVTTILKK</sequence>
<feature type="region of interest" description="Disordered" evidence="14">
    <location>
        <begin position="298"/>
        <end position="439"/>
    </location>
</feature>
<evidence type="ECO:0000256" key="9">
    <source>
        <dbReference type="ARBA" id="ARBA00048679"/>
    </source>
</evidence>
<evidence type="ECO:0000256" key="2">
    <source>
        <dbReference type="ARBA" id="ARBA00022527"/>
    </source>
</evidence>
<evidence type="ECO:0000256" key="5">
    <source>
        <dbReference type="ARBA" id="ARBA00022777"/>
    </source>
</evidence>
<dbReference type="EMBL" id="PYSW02000018">
    <property type="protein sequence ID" value="KAG2385500.1"/>
    <property type="molecule type" value="Genomic_DNA"/>
</dbReference>
<dbReference type="GO" id="GO:0005829">
    <property type="term" value="C:cytosol"/>
    <property type="evidence" value="ECO:0007669"/>
    <property type="project" value="TreeGrafter"/>
</dbReference>
<dbReference type="InterPro" id="IPR008271">
    <property type="entry name" value="Ser/Thr_kinase_AS"/>
</dbReference>
<dbReference type="InterPro" id="IPR016255">
    <property type="entry name" value="Gcn2"/>
</dbReference>
<dbReference type="PIRSF" id="PIRSF000660">
    <property type="entry name" value="Ser/Thr_PK_GCN2"/>
    <property type="match status" value="1"/>
</dbReference>
<dbReference type="GO" id="GO:0004694">
    <property type="term" value="F:eukaryotic translation initiation factor 2alpha kinase activity"/>
    <property type="evidence" value="ECO:0007669"/>
    <property type="project" value="InterPro"/>
</dbReference>
<dbReference type="PANTHER" id="PTHR11042:SF136">
    <property type="entry name" value="EIF-2-ALPHA KINASE GCN2"/>
    <property type="match status" value="1"/>
</dbReference>
<evidence type="ECO:0000256" key="13">
    <source>
        <dbReference type="SAM" id="Coils"/>
    </source>
</evidence>
<dbReference type="Pfam" id="PF13393">
    <property type="entry name" value="tRNA-synt_His"/>
    <property type="match status" value="1"/>
</dbReference>
<evidence type="ECO:0000259" key="15">
    <source>
        <dbReference type="PROSITE" id="PS50011"/>
    </source>
</evidence>
<dbReference type="InterPro" id="IPR017441">
    <property type="entry name" value="Protein_kinase_ATP_BS"/>
</dbReference>
<keyword evidence="4 11" id="KW-0547">Nucleotide-binding</keyword>
<feature type="domain" description="RWD" evidence="16">
    <location>
        <begin position="111"/>
        <end position="219"/>
    </location>
</feature>
<dbReference type="InterPro" id="IPR016135">
    <property type="entry name" value="UBQ-conjugating_enzyme/RWD"/>
</dbReference>
<comment type="similarity">
    <text evidence="7">Belongs to the protein kinase superfamily. Ser/Thr protein kinase family. GCN2 subfamily.</text>
</comment>
<feature type="active site" description="Proton acceptor" evidence="10">
    <location>
        <position position="740"/>
    </location>
</feature>
<dbReference type="InterPro" id="IPR050339">
    <property type="entry name" value="CC_SR_Kinase"/>
</dbReference>
<dbReference type="CDD" id="cd14046">
    <property type="entry name" value="STKc_EIF2AK4_GCN2_rpt2"/>
    <property type="match status" value="1"/>
</dbReference>
<feature type="binding site" evidence="11">
    <location>
        <begin position="577"/>
        <end position="585"/>
    </location>
    <ligand>
        <name>ATP</name>
        <dbReference type="ChEBI" id="CHEBI:30616"/>
    </ligand>
</feature>
<proteinExistence type="inferred from homology"/>
<feature type="compositionally biased region" description="Polar residues" evidence="14">
    <location>
        <begin position="300"/>
        <end position="316"/>
    </location>
</feature>
<dbReference type="Gene3D" id="3.30.930.10">
    <property type="entry name" value="Bira Bifunctional Protein, Domain 2"/>
    <property type="match status" value="1"/>
</dbReference>
<protein>
    <recommendedName>
        <fullName evidence="1">non-specific serine/threonine protein kinase</fullName>
        <ecNumber evidence="1">2.7.11.1</ecNumber>
    </recommendedName>
</protein>
<dbReference type="GO" id="GO:1990625">
    <property type="term" value="P:negative regulation of cytoplasmic translational initiation in response to stress"/>
    <property type="evidence" value="ECO:0007669"/>
    <property type="project" value="TreeGrafter"/>
</dbReference>
<evidence type="ECO:0000256" key="7">
    <source>
        <dbReference type="ARBA" id="ARBA00037982"/>
    </source>
</evidence>
<reference evidence="17 18" key="1">
    <citation type="journal article" date="2018" name="BMC Genomics">
        <title>The genome of Naegleria lovaniensis, the basis for a comparative approach to unravel pathogenicity factors of the human pathogenic amoeba N. fowleri.</title>
        <authorList>
            <person name="Liechti N."/>
            <person name="Schurch N."/>
            <person name="Bruggmann R."/>
            <person name="Wittwer M."/>
        </authorList>
    </citation>
    <scope>NUCLEOTIDE SEQUENCE [LARGE SCALE GENOMIC DNA]</scope>
    <source>
        <strain evidence="17 18">ATCC 30569</strain>
    </source>
</reference>
<evidence type="ECO:0000256" key="1">
    <source>
        <dbReference type="ARBA" id="ARBA00012513"/>
    </source>
</evidence>
<dbReference type="Proteomes" id="UP000816034">
    <property type="component" value="Unassembled WGS sequence"/>
</dbReference>
<evidence type="ECO:0000256" key="14">
    <source>
        <dbReference type="SAM" id="MobiDB-lite"/>
    </source>
</evidence>
<evidence type="ECO:0000259" key="16">
    <source>
        <dbReference type="PROSITE" id="PS50908"/>
    </source>
</evidence>
<dbReference type="PROSITE" id="PS50011">
    <property type="entry name" value="PROTEIN_KINASE_DOM"/>
    <property type="match status" value="1"/>
</dbReference>
<dbReference type="GO" id="GO:0005524">
    <property type="term" value="F:ATP binding"/>
    <property type="evidence" value="ECO:0007669"/>
    <property type="project" value="UniProtKB-UniRule"/>
</dbReference>
<feature type="region of interest" description="Disordered" evidence="14">
    <location>
        <begin position="1"/>
        <end position="37"/>
    </location>
</feature>